<keyword evidence="2" id="KW-1185">Reference proteome</keyword>
<evidence type="ECO:0000313" key="2">
    <source>
        <dbReference type="Proteomes" id="UP000737018"/>
    </source>
</evidence>
<reference evidence="1" key="1">
    <citation type="submission" date="2020-03" db="EMBL/GenBank/DDBJ databases">
        <title>Castanea mollissima Vanexum genome sequencing.</title>
        <authorList>
            <person name="Staton M."/>
        </authorList>
    </citation>
    <scope>NUCLEOTIDE SEQUENCE</scope>
    <source>
        <tissue evidence="1">Leaf</tissue>
    </source>
</reference>
<dbReference type="AlphaFoldDB" id="A0A8J4RFF4"/>
<protein>
    <submittedName>
        <fullName evidence="1">Uncharacterized protein</fullName>
    </submittedName>
</protein>
<gene>
    <name evidence="1" type="ORF">CMV_012518</name>
</gene>
<proteinExistence type="predicted"/>
<name>A0A8J4RFF4_9ROSI</name>
<accession>A0A8J4RFF4</accession>
<dbReference type="EMBL" id="JRKL02001606">
    <property type="protein sequence ID" value="KAF3963046.1"/>
    <property type="molecule type" value="Genomic_DNA"/>
</dbReference>
<comment type="caution">
    <text evidence="1">The sequence shown here is derived from an EMBL/GenBank/DDBJ whole genome shotgun (WGS) entry which is preliminary data.</text>
</comment>
<dbReference type="OrthoDB" id="10526285at2759"/>
<organism evidence="1 2">
    <name type="scientific">Castanea mollissima</name>
    <name type="common">Chinese chestnut</name>
    <dbReference type="NCBI Taxonomy" id="60419"/>
    <lineage>
        <taxon>Eukaryota</taxon>
        <taxon>Viridiplantae</taxon>
        <taxon>Streptophyta</taxon>
        <taxon>Embryophyta</taxon>
        <taxon>Tracheophyta</taxon>
        <taxon>Spermatophyta</taxon>
        <taxon>Magnoliopsida</taxon>
        <taxon>eudicotyledons</taxon>
        <taxon>Gunneridae</taxon>
        <taxon>Pentapetalae</taxon>
        <taxon>rosids</taxon>
        <taxon>fabids</taxon>
        <taxon>Fagales</taxon>
        <taxon>Fagaceae</taxon>
        <taxon>Castanea</taxon>
    </lineage>
</organism>
<dbReference type="Proteomes" id="UP000737018">
    <property type="component" value="Unassembled WGS sequence"/>
</dbReference>
<sequence length="91" mass="10095">MGVEVHVMCLTRTSIVVEGCMGTLGYVNQPIIPRSSRRLALWHIVMHMMIPPVYLRAQGLTMWSLSTHPESNQCAPIITTSSSATPMDQKV</sequence>
<evidence type="ECO:0000313" key="1">
    <source>
        <dbReference type="EMBL" id="KAF3963046.1"/>
    </source>
</evidence>